<protein>
    <submittedName>
        <fullName evidence="1">Uncharacterized protein</fullName>
    </submittedName>
</protein>
<accession>A0ABN1Y9P5</accession>
<dbReference type="EMBL" id="BAAAKJ010000241">
    <property type="protein sequence ID" value="GAA1401791.1"/>
    <property type="molecule type" value="Genomic_DNA"/>
</dbReference>
<comment type="caution">
    <text evidence="1">The sequence shown here is derived from an EMBL/GenBank/DDBJ whole genome shotgun (WGS) entry which is preliminary data.</text>
</comment>
<evidence type="ECO:0000313" key="1">
    <source>
        <dbReference type="EMBL" id="GAA1401791.1"/>
    </source>
</evidence>
<evidence type="ECO:0000313" key="2">
    <source>
        <dbReference type="Proteomes" id="UP001499863"/>
    </source>
</evidence>
<name>A0ABN1Y9P5_9ACTN</name>
<dbReference type="Proteomes" id="UP001499863">
    <property type="component" value="Unassembled WGS sequence"/>
</dbReference>
<gene>
    <name evidence="1" type="ORF">GCM10009639_44580</name>
</gene>
<sequence>MHGGGMNALHQHLLDSYRAARNGEPAPPVPGAQDVAALRAARDHRRFEAVLAGRPATGRLRLALRRWLRPGAC</sequence>
<organism evidence="1 2">
    <name type="scientific">Kitasatospora putterlickiae</name>
    <dbReference type="NCBI Taxonomy" id="221725"/>
    <lineage>
        <taxon>Bacteria</taxon>
        <taxon>Bacillati</taxon>
        <taxon>Actinomycetota</taxon>
        <taxon>Actinomycetes</taxon>
        <taxon>Kitasatosporales</taxon>
        <taxon>Streptomycetaceae</taxon>
        <taxon>Kitasatospora</taxon>
    </lineage>
</organism>
<keyword evidence="2" id="KW-1185">Reference proteome</keyword>
<proteinExistence type="predicted"/>
<reference evidence="1 2" key="1">
    <citation type="journal article" date="2019" name="Int. J. Syst. Evol. Microbiol.">
        <title>The Global Catalogue of Microorganisms (GCM) 10K type strain sequencing project: providing services to taxonomists for standard genome sequencing and annotation.</title>
        <authorList>
            <consortium name="The Broad Institute Genomics Platform"/>
            <consortium name="The Broad Institute Genome Sequencing Center for Infectious Disease"/>
            <person name="Wu L."/>
            <person name="Ma J."/>
        </authorList>
    </citation>
    <scope>NUCLEOTIDE SEQUENCE [LARGE SCALE GENOMIC DNA]</scope>
    <source>
        <strain evidence="1 2">JCM 12393</strain>
    </source>
</reference>